<keyword evidence="5" id="KW-1003">Cell membrane</keyword>
<feature type="coiled-coil region" evidence="11">
    <location>
        <begin position="26"/>
        <end position="53"/>
    </location>
</feature>
<keyword evidence="9" id="KW-0472">Membrane</keyword>
<dbReference type="GO" id="GO:0006935">
    <property type="term" value="P:chemotaxis"/>
    <property type="evidence" value="ECO:0007669"/>
    <property type="project" value="UniProtKB-KW"/>
</dbReference>
<dbReference type="Gene3D" id="1.10.287.1700">
    <property type="match status" value="1"/>
</dbReference>
<dbReference type="GO" id="GO:0005886">
    <property type="term" value="C:plasma membrane"/>
    <property type="evidence" value="ECO:0007669"/>
    <property type="project" value="UniProtKB-SubCell"/>
</dbReference>
<evidence type="ECO:0000256" key="1">
    <source>
        <dbReference type="ARBA" id="ARBA00004413"/>
    </source>
</evidence>
<feature type="coiled-coil region" evidence="11">
    <location>
        <begin position="90"/>
        <end position="134"/>
    </location>
</feature>
<evidence type="ECO:0000256" key="10">
    <source>
        <dbReference type="ARBA" id="ARBA00023225"/>
    </source>
</evidence>
<keyword evidence="12" id="KW-0966">Cell projection</keyword>
<dbReference type="Proteomes" id="UP000319908">
    <property type="component" value="Unassembled WGS sequence"/>
</dbReference>
<dbReference type="GO" id="GO:0009288">
    <property type="term" value="C:bacterial-type flagellum"/>
    <property type="evidence" value="ECO:0007669"/>
    <property type="project" value="InterPro"/>
</dbReference>
<evidence type="ECO:0000256" key="2">
    <source>
        <dbReference type="ARBA" id="ARBA00010004"/>
    </source>
</evidence>
<keyword evidence="12" id="KW-0282">Flagellum</keyword>
<reference evidence="12 13" key="1">
    <citation type="journal article" date="2020" name="Antonie Van Leeuwenhoek">
        <title>Rhodopirellula heiligendammensis sp. nov., Rhodopirellula pilleata sp. nov., and Rhodopirellula solitaria sp. nov. isolated from natural or artificial marine surfaces in Northern Germany and California, USA, and emended description of the genus Rhodopirellula.</title>
        <authorList>
            <person name="Kallscheuer N."/>
            <person name="Wiegand S."/>
            <person name="Jogler M."/>
            <person name="Boedeker C."/>
            <person name="Peeters S.H."/>
            <person name="Rast P."/>
            <person name="Heuer A."/>
            <person name="Jetten M.S.M."/>
            <person name="Rohde M."/>
            <person name="Jogler C."/>
        </authorList>
    </citation>
    <scope>NUCLEOTIDE SEQUENCE [LARGE SCALE GENOMIC DNA]</scope>
    <source>
        <strain evidence="12 13">Poly21</strain>
    </source>
</reference>
<organism evidence="12 13">
    <name type="scientific">Allorhodopirellula heiligendammensis</name>
    <dbReference type="NCBI Taxonomy" id="2714739"/>
    <lineage>
        <taxon>Bacteria</taxon>
        <taxon>Pseudomonadati</taxon>
        <taxon>Planctomycetota</taxon>
        <taxon>Planctomycetia</taxon>
        <taxon>Pirellulales</taxon>
        <taxon>Pirellulaceae</taxon>
        <taxon>Allorhodopirellula</taxon>
    </lineage>
</organism>
<dbReference type="InterPro" id="IPR012823">
    <property type="entry name" value="Flagell_FliJ"/>
</dbReference>
<comment type="caution">
    <text evidence="12">The sequence shown here is derived from an EMBL/GenBank/DDBJ whole genome shotgun (WGS) entry which is preliminary data.</text>
</comment>
<gene>
    <name evidence="12" type="ORF">Poly21_36030</name>
</gene>
<evidence type="ECO:0000313" key="13">
    <source>
        <dbReference type="Proteomes" id="UP000319908"/>
    </source>
</evidence>
<evidence type="ECO:0000256" key="4">
    <source>
        <dbReference type="ARBA" id="ARBA00022448"/>
    </source>
</evidence>
<keyword evidence="10" id="KW-1006">Bacterial flagellum protein export</keyword>
<dbReference type="OrthoDB" id="278317at2"/>
<comment type="similarity">
    <text evidence="2">Belongs to the FliJ family.</text>
</comment>
<accession>A0A5C6BWU6</accession>
<dbReference type="RefSeq" id="WP_146408057.1">
    <property type="nucleotide sequence ID" value="NZ_SJPU01000002.1"/>
</dbReference>
<evidence type="ECO:0000256" key="7">
    <source>
        <dbReference type="ARBA" id="ARBA00022795"/>
    </source>
</evidence>
<dbReference type="InterPro" id="IPR053716">
    <property type="entry name" value="Flag_assembly_chemotaxis_eff"/>
</dbReference>
<name>A0A5C6BWU6_9BACT</name>
<keyword evidence="7" id="KW-1005">Bacterial flagellum biogenesis</keyword>
<protein>
    <recommendedName>
        <fullName evidence="3">Flagellar FliJ protein</fullName>
    </recommendedName>
</protein>
<evidence type="ECO:0000256" key="11">
    <source>
        <dbReference type="SAM" id="Coils"/>
    </source>
</evidence>
<evidence type="ECO:0000256" key="6">
    <source>
        <dbReference type="ARBA" id="ARBA00022500"/>
    </source>
</evidence>
<evidence type="ECO:0000313" key="12">
    <source>
        <dbReference type="EMBL" id="TWU16398.1"/>
    </source>
</evidence>
<dbReference type="AlphaFoldDB" id="A0A5C6BWU6"/>
<keyword evidence="12" id="KW-0969">Cilium</keyword>
<comment type="subcellular location">
    <subcellularLocation>
        <location evidence="1">Cell membrane</location>
        <topology evidence="1">Peripheral membrane protein</topology>
        <orientation evidence="1">Cytoplasmic side</orientation>
    </subcellularLocation>
</comment>
<dbReference type="NCBIfam" id="TIGR02473">
    <property type="entry name" value="flagell_FliJ"/>
    <property type="match status" value="1"/>
</dbReference>
<evidence type="ECO:0000256" key="5">
    <source>
        <dbReference type="ARBA" id="ARBA00022475"/>
    </source>
</evidence>
<evidence type="ECO:0000256" key="9">
    <source>
        <dbReference type="ARBA" id="ARBA00023136"/>
    </source>
</evidence>
<dbReference type="EMBL" id="SJPU01000002">
    <property type="protein sequence ID" value="TWU16398.1"/>
    <property type="molecule type" value="Genomic_DNA"/>
</dbReference>
<keyword evidence="6" id="KW-0145">Chemotaxis</keyword>
<keyword evidence="4" id="KW-0813">Transport</keyword>
<keyword evidence="8" id="KW-0653">Protein transport</keyword>
<dbReference type="GO" id="GO:0015031">
    <property type="term" value="P:protein transport"/>
    <property type="evidence" value="ECO:0007669"/>
    <property type="project" value="UniProtKB-KW"/>
</dbReference>
<proteinExistence type="inferred from homology"/>
<evidence type="ECO:0000256" key="8">
    <source>
        <dbReference type="ARBA" id="ARBA00022927"/>
    </source>
</evidence>
<sequence length="150" mass="17932">MTSFHFRFESLLVLQRQQRNELIRELTETHTAINDTQEKIDHLQQQRDELRSAAAGRFATDVHISVDRLRHEARYDRQLADDQDTLGSTRKQLEAELEQRRERLIEAEAEVKRLERLREKQSVAYNQLQLQREQATADERTIARMIHSRR</sequence>
<dbReference type="GO" id="GO:0071973">
    <property type="term" value="P:bacterial-type flagellum-dependent cell motility"/>
    <property type="evidence" value="ECO:0007669"/>
    <property type="project" value="InterPro"/>
</dbReference>
<keyword evidence="11" id="KW-0175">Coiled coil</keyword>
<evidence type="ECO:0000256" key="3">
    <source>
        <dbReference type="ARBA" id="ARBA00020392"/>
    </source>
</evidence>
<dbReference type="Pfam" id="PF02050">
    <property type="entry name" value="FliJ"/>
    <property type="match status" value="1"/>
</dbReference>
<dbReference type="GO" id="GO:0044781">
    <property type="term" value="P:bacterial-type flagellum organization"/>
    <property type="evidence" value="ECO:0007669"/>
    <property type="project" value="UniProtKB-KW"/>
</dbReference>
<keyword evidence="13" id="KW-1185">Reference proteome</keyword>